<keyword evidence="3" id="KW-1185">Reference proteome</keyword>
<evidence type="ECO:0000313" key="2">
    <source>
        <dbReference type="EMBL" id="OJD20247.1"/>
    </source>
</evidence>
<accession>A0A1J9QVL7</accession>
<name>A0A1J9QVL7_9EURO</name>
<dbReference type="AlphaFoldDB" id="A0A1J9QVL7"/>
<dbReference type="Proteomes" id="UP000242791">
    <property type="component" value="Unassembled WGS sequence"/>
</dbReference>
<gene>
    <name evidence="2" type="ORF">ACJ73_08419</name>
</gene>
<evidence type="ECO:0000256" key="1">
    <source>
        <dbReference type="SAM" id="MobiDB-lite"/>
    </source>
</evidence>
<dbReference type="VEuPathDB" id="FungiDB:ACJ73_08419"/>
<evidence type="ECO:0000313" key="3">
    <source>
        <dbReference type="Proteomes" id="UP000242791"/>
    </source>
</evidence>
<reference evidence="2 3" key="1">
    <citation type="submission" date="2015-08" db="EMBL/GenBank/DDBJ databases">
        <title>Emmonsia species relationships and genome sequence.</title>
        <authorList>
            <person name="Cuomo C.A."/>
            <person name="Schwartz I.S."/>
            <person name="Kenyon C."/>
            <person name="De Hoog G.S."/>
            <person name="Govender N.P."/>
            <person name="Botha A."/>
            <person name="Moreno L."/>
            <person name="De Vries M."/>
            <person name="Munoz J.F."/>
            <person name="Stielow J.B."/>
        </authorList>
    </citation>
    <scope>NUCLEOTIDE SEQUENCE [LARGE SCALE GENOMIC DNA]</scope>
    <source>
        <strain evidence="2 3">EI222</strain>
    </source>
</reference>
<organism evidence="2 3">
    <name type="scientific">Blastomyces percursus</name>
    <dbReference type="NCBI Taxonomy" id="1658174"/>
    <lineage>
        <taxon>Eukaryota</taxon>
        <taxon>Fungi</taxon>
        <taxon>Dikarya</taxon>
        <taxon>Ascomycota</taxon>
        <taxon>Pezizomycotina</taxon>
        <taxon>Eurotiomycetes</taxon>
        <taxon>Eurotiomycetidae</taxon>
        <taxon>Onygenales</taxon>
        <taxon>Ajellomycetaceae</taxon>
        <taxon>Blastomyces</taxon>
    </lineage>
</organism>
<feature type="region of interest" description="Disordered" evidence="1">
    <location>
        <begin position="58"/>
        <end position="107"/>
    </location>
</feature>
<protein>
    <submittedName>
        <fullName evidence="2">Uncharacterized protein</fullName>
    </submittedName>
</protein>
<dbReference type="EMBL" id="LGTZ01001977">
    <property type="protein sequence ID" value="OJD20247.1"/>
    <property type="molecule type" value="Genomic_DNA"/>
</dbReference>
<proteinExistence type="predicted"/>
<sequence>MAATKALVRISWSATLQEFDTRFPYSLSFQVPLGVETTEFSVHEDFREATIAASTRQPAYEQPCVLSPPYAKPETAHETNTSGLRSQRRLPKLASPSGPRDGARKPNDGPIIIILLPGAFLEPFDSFLAPSASRPKLFNSKMLACMPVSNSKKVDRQ</sequence>
<comment type="caution">
    <text evidence="2">The sequence shown here is derived from an EMBL/GenBank/DDBJ whole genome shotgun (WGS) entry which is preliminary data.</text>
</comment>